<name>A0A0E9SPL2_ANGAN</name>
<sequence length="31" mass="3679">MIKVSTSFGRKQDTACFLSMMDIKYYFQLLL</sequence>
<proteinExistence type="predicted"/>
<accession>A0A0E9SPL2</accession>
<dbReference type="EMBL" id="GBXM01065957">
    <property type="protein sequence ID" value="JAH42620.1"/>
    <property type="molecule type" value="Transcribed_RNA"/>
</dbReference>
<reference evidence="1" key="1">
    <citation type="submission" date="2014-11" db="EMBL/GenBank/DDBJ databases">
        <authorList>
            <person name="Amaro Gonzalez C."/>
        </authorList>
    </citation>
    <scope>NUCLEOTIDE SEQUENCE</scope>
</reference>
<organism evidence="1">
    <name type="scientific">Anguilla anguilla</name>
    <name type="common">European freshwater eel</name>
    <name type="synonym">Muraena anguilla</name>
    <dbReference type="NCBI Taxonomy" id="7936"/>
    <lineage>
        <taxon>Eukaryota</taxon>
        <taxon>Metazoa</taxon>
        <taxon>Chordata</taxon>
        <taxon>Craniata</taxon>
        <taxon>Vertebrata</taxon>
        <taxon>Euteleostomi</taxon>
        <taxon>Actinopterygii</taxon>
        <taxon>Neopterygii</taxon>
        <taxon>Teleostei</taxon>
        <taxon>Anguilliformes</taxon>
        <taxon>Anguillidae</taxon>
        <taxon>Anguilla</taxon>
    </lineage>
</organism>
<protein>
    <submittedName>
        <fullName evidence="1">Uncharacterized protein</fullName>
    </submittedName>
</protein>
<dbReference type="AlphaFoldDB" id="A0A0E9SPL2"/>
<evidence type="ECO:0000313" key="1">
    <source>
        <dbReference type="EMBL" id="JAH42620.1"/>
    </source>
</evidence>
<reference evidence="1" key="2">
    <citation type="journal article" date="2015" name="Fish Shellfish Immunol.">
        <title>Early steps in the European eel (Anguilla anguilla)-Vibrio vulnificus interaction in the gills: Role of the RtxA13 toxin.</title>
        <authorList>
            <person name="Callol A."/>
            <person name="Pajuelo D."/>
            <person name="Ebbesson L."/>
            <person name="Teles M."/>
            <person name="MacKenzie S."/>
            <person name="Amaro C."/>
        </authorList>
    </citation>
    <scope>NUCLEOTIDE SEQUENCE</scope>
</reference>